<evidence type="ECO:0000313" key="2">
    <source>
        <dbReference type="EMBL" id="TPP62699.1"/>
    </source>
</evidence>
<proteinExistence type="predicted"/>
<feature type="compositionally biased region" description="Basic and acidic residues" evidence="1">
    <location>
        <begin position="76"/>
        <end position="86"/>
    </location>
</feature>
<dbReference type="AlphaFoldDB" id="A0A504YQL8"/>
<dbReference type="EMBL" id="SUNJ01006538">
    <property type="protein sequence ID" value="TPP62699.1"/>
    <property type="molecule type" value="Genomic_DNA"/>
</dbReference>
<reference evidence="2 3" key="1">
    <citation type="submission" date="2019-04" db="EMBL/GenBank/DDBJ databases">
        <title>Annotation for the trematode Fasciola gigantica.</title>
        <authorList>
            <person name="Choi Y.-J."/>
        </authorList>
    </citation>
    <scope>NUCLEOTIDE SEQUENCE [LARGE SCALE GENOMIC DNA]</scope>
    <source>
        <strain evidence="2">Uganda_cow_1</strain>
    </source>
</reference>
<comment type="caution">
    <text evidence="2">The sequence shown here is derived from an EMBL/GenBank/DDBJ whole genome shotgun (WGS) entry which is preliminary data.</text>
</comment>
<organism evidence="2 3">
    <name type="scientific">Fasciola gigantica</name>
    <name type="common">Giant liver fluke</name>
    <dbReference type="NCBI Taxonomy" id="46835"/>
    <lineage>
        <taxon>Eukaryota</taxon>
        <taxon>Metazoa</taxon>
        <taxon>Spiralia</taxon>
        <taxon>Lophotrochozoa</taxon>
        <taxon>Platyhelminthes</taxon>
        <taxon>Trematoda</taxon>
        <taxon>Digenea</taxon>
        <taxon>Plagiorchiida</taxon>
        <taxon>Echinostomata</taxon>
        <taxon>Echinostomatoidea</taxon>
        <taxon>Fasciolidae</taxon>
        <taxon>Fasciola</taxon>
    </lineage>
</organism>
<name>A0A504YQL8_FASGI</name>
<dbReference type="Proteomes" id="UP000316759">
    <property type="component" value="Unassembled WGS sequence"/>
</dbReference>
<accession>A0A504YQL8</accession>
<sequence length="117" mass="13187">MEDPLMTHSLAHQRLELAKTTEEELPMANAHGLTYRLRAMCGYIGLDAHHESDSGPHTPWKGHKSLSFHVTTDVRDTTTTKPRVESPHSPLQPVKTGQRRKSYDTLVSSQCPKEVCR</sequence>
<gene>
    <name evidence="2" type="ORF">FGIG_08181</name>
</gene>
<evidence type="ECO:0000313" key="3">
    <source>
        <dbReference type="Proteomes" id="UP000316759"/>
    </source>
</evidence>
<protein>
    <submittedName>
        <fullName evidence="2">Uncharacterized protein</fullName>
    </submittedName>
</protein>
<evidence type="ECO:0000256" key="1">
    <source>
        <dbReference type="SAM" id="MobiDB-lite"/>
    </source>
</evidence>
<feature type="region of interest" description="Disordered" evidence="1">
    <location>
        <begin position="76"/>
        <end position="117"/>
    </location>
</feature>
<keyword evidence="3" id="KW-1185">Reference proteome</keyword>